<feature type="domain" description="Short tail fibre protein C-terminal" evidence="3">
    <location>
        <begin position="431"/>
        <end position="523"/>
    </location>
</feature>
<feature type="domain" description="Phage tail collar" evidence="1">
    <location>
        <begin position="349"/>
        <end position="399"/>
    </location>
</feature>
<dbReference type="SUPFAM" id="SSF88874">
    <property type="entry name" value="Receptor-binding domain of short tail fibre protein gp12"/>
    <property type="match status" value="1"/>
</dbReference>
<evidence type="ECO:0000259" key="3">
    <source>
        <dbReference type="Pfam" id="PF14928"/>
    </source>
</evidence>
<name>A0A6B9Y113_9CAUD</name>
<dbReference type="Proteomes" id="UP000465071">
    <property type="component" value="Segment"/>
</dbReference>
<dbReference type="SUPFAM" id="SSF69349">
    <property type="entry name" value="Phage fibre proteins"/>
    <property type="match status" value="1"/>
</dbReference>
<sequence>MTTNTIRHVSDESVYKIFKPAGTAFPSNITNVQAALAALNPIAINGIPNATQTVIGISRFASQAEVDSGTLNNVSVSPATLKSAILRPPATTTVAGLTRYATTSEALAGTVGNAAVVPTGLKASVDAAKTQILSTQATELVMGLAKISTQAAALAGADDLTIMTPKKVALAIGKAIATVPSYSNASESNYGLVRMATAGEVQAGNVGNAVAISPANLKTLTSTTSRNGLISIASGAEVAAGTNNTKAITPAALLSRTGNESRTGLLKTTRTVGSGDGSTALAYNANVISTQGNQSINGGLTLTGLQINGQANITSNATIGGNLTVSGGITSRGQQVVTIDMIGDDVPVGVIVMWIGAANKVPAKWRICDGGYTYSASSNPALWNVLPTGRVPDMRGLFVRGAGVGADILNAQSPDSKGKPGLGVGCGAGAVGTVQAQAVKKHKHNSGWGEHHNRSDAYFGATNRNGFRGNNRRDSDNYLYFTNDGAEYEAEGSRDSFGTMNPKDLMQDENRPWNIAVYYIIKIQ</sequence>
<evidence type="ECO:0000259" key="2">
    <source>
        <dbReference type="Pfam" id="PF09089"/>
    </source>
</evidence>
<evidence type="ECO:0000259" key="1">
    <source>
        <dbReference type="Pfam" id="PF07484"/>
    </source>
</evidence>
<dbReference type="InterPro" id="IPR037053">
    <property type="entry name" value="Phage_tail_collar_dom_sf"/>
</dbReference>
<protein>
    <submittedName>
        <fullName evidence="4">Short tail fibers protein</fullName>
    </submittedName>
</protein>
<gene>
    <name evidence="4" type="ORF">CPT_CIP9_282</name>
</gene>
<dbReference type="Pfam" id="PF09089">
    <property type="entry name" value="gp12-short_mid"/>
    <property type="match status" value="1"/>
</dbReference>
<dbReference type="InterPro" id="IPR011083">
    <property type="entry name" value="Phage_tail_collar_dom"/>
</dbReference>
<dbReference type="EMBL" id="MN882610">
    <property type="protein sequence ID" value="QHS01818.1"/>
    <property type="molecule type" value="Genomic_DNA"/>
</dbReference>
<evidence type="ECO:0000313" key="5">
    <source>
        <dbReference type="Proteomes" id="UP000465071"/>
    </source>
</evidence>
<organism evidence="4 5">
    <name type="scientific">Enterobacter phage vB_EclM_CIP9</name>
    <dbReference type="NCBI Taxonomy" id="2696340"/>
    <lineage>
        <taxon>Viruses</taxon>
        <taxon>Duplodnaviria</taxon>
        <taxon>Heunggongvirae</taxon>
        <taxon>Uroviricota</taxon>
        <taxon>Caudoviricetes</taxon>
        <taxon>Pantevenvirales</taxon>
        <taxon>Straboviridae</taxon>
        <taxon>Tevenvirinae</taxon>
        <taxon>Kanagawavirus</taxon>
        <taxon>Kanagawavirus cipnine</taxon>
    </lineage>
</organism>
<dbReference type="Gene3D" id="3.90.1340.10">
    <property type="entry name" value="Phage tail collar domain"/>
    <property type="match status" value="1"/>
</dbReference>
<feature type="domain" description="Bacteriophage T4 Gp12" evidence="2">
    <location>
        <begin position="251"/>
        <end position="321"/>
    </location>
</feature>
<dbReference type="InterPro" id="IPR015173">
    <property type="entry name" value="Phage_T4_Gp12"/>
</dbReference>
<proteinExistence type="predicted"/>
<accession>A0A6B9Y113</accession>
<dbReference type="GO" id="GO:0098024">
    <property type="term" value="C:virus tail, fiber"/>
    <property type="evidence" value="ECO:0007669"/>
    <property type="project" value="InterPro"/>
</dbReference>
<evidence type="ECO:0000313" key="4">
    <source>
        <dbReference type="EMBL" id="QHS01818.1"/>
    </source>
</evidence>
<dbReference type="InterPro" id="IPR044916">
    <property type="entry name" value="Short_tail_fibre_C_sf"/>
</dbReference>
<keyword evidence="5" id="KW-1185">Reference proteome</keyword>
<dbReference type="Pfam" id="PF14928">
    <property type="entry name" value="S_tail_recep_bd"/>
    <property type="match status" value="1"/>
</dbReference>
<reference evidence="5" key="1">
    <citation type="submission" date="2019-12" db="EMBL/GenBank/DDBJ databases">
        <authorList>
            <person name="Wang K."/>
            <person name="Tamayo M.G."/>
            <person name="Penner T.V."/>
            <person name="Cook B.W.M."/>
            <person name="Court D.A."/>
            <person name="Theriault S.S."/>
        </authorList>
    </citation>
    <scope>NUCLEOTIDE SEQUENCE [LARGE SCALE GENOMIC DNA]</scope>
</reference>
<dbReference type="Pfam" id="PF07484">
    <property type="entry name" value="Collar"/>
    <property type="match status" value="1"/>
</dbReference>
<dbReference type="GO" id="GO:0046872">
    <property type="term" value="F:metal ion binding"/>
    <property type="evidence" value="ECO:0007669"/>
    <property type="project" value="InterPro"/>
</dbReference>
<dbReference type="Gene3D" id="4.10.1070.10">
    <property type="entry name" value="receptor-binding domain of the bacteriophage t4 short tail fibre, domain 2"/>
    <property type="match status" value="1"/>
</dbReference>
<dbReference type="InterPro" id="IPR027448">
    <property type="entry name" value="Short_tail_fibre_C"/>
</dbReference>